<organism evidence="2 3">
    <name type="scientific">Trichoderma longibrachiatum ATCC 18648</name>
    <dbReference type="NCBI Taxonomy" id="983965"/>
    <lineage>
        <taxon>Eukaryota</taxon>
        <taxon>Fungi</taxon>
        <taxon>Dikarya</taxon>
        <taxon>Ascomycota</taxon>
        <taxon>Pezizomycotina</taxon>
        <taxon>Sordariomycetes</taxon>
        <taxon>Hypocreomycetidae</taxon>
        <taxon>Hypocreales</taxon>
        <taxon>Hypocreaceae</taxon>
        <taxon>Trichoderma</taxon>
    </lineage>
</organism>
<feature type="region of interest" description="Disordered" evidence="1">
    <location>
        <begin position="1"/>
        <end position="107"/>
    </location>
</feature>
<sequence length="151" mass="17286">MALIVVKTGSRRTPKMPTIAMKTMKPRSQKPQKPQRPRAQTGLSRATLPFPSLSVGALMQQDEVPRQRLKMKNRGSPYEQRKRKSKDSRKGRRESRQSTRDHGRASAQWVLRHSPLVVACLDFPHARLFALSLSFGVFDISDKRCERSRCC</sequence>
<name>A0A2T4CF18_TRILO</name>
<evidence type="ECO:0000256" key="1">
    <source>
        <dbReference type="SAM" id="MobiDB-lite"/>
    </source>
</evidence>
<dbReference type="EMBL" id="KZ679127">
    <property type="protein sequence ID" value="PTB80143.1"/>
    <property type="molecule type" value="Genomic_DNA"/>
</dbReference>
<dbReference type="AlphaFoldDB" id="A0A2T4CF18"/>
<feature type="compositionally biased region" description="Basic residues" evidence="1">
    <location>
        <begin position="24"/>
        <end position="36"/>
    </location>
</feature>
<feature type="compositionally biased region" description="Basic residues" evidence="1">
    <location>
        <begin position="81"/>
        <end position="93"/>
    </location>
</feature>
<accession>A0A2T4CF18</accession>
<dbReference type="Proteomes" id="UP000240760">
    <property type="component" value="Unassembled WGS sequence"/>
</dbReference>
<protein>
    <submittedName>
        <fullName evidence="2">Uncharacterized protein</fullName>
    </submittedName>
</protein>
<proteinExistence type="predicted"/>
<keyword evidence="3" id="KW-1185">Reference proteome</keyword>
<feature type="compositionally biased region" description="Basic and acidic residues" evidence="1">
    <location>
        <begin position="94"/>
        <end position="104"/>
    </location>
</feature>
<reference evidence="2 3" key="1">
    <citation type="submission" date="2016-07" db="EMBL/GenBank/DDBJ databases">
        <title>Multiple horizontal gene transfer events from other fungi enriched the ability of initially mycotrophic Trichoderma (Ascomycota) to feed on dead plant biomass.</title>
        <authorList>
            <consortium name="DOE Joint Genome Institute"/>
            <person name="Aerts A."/>
            <person name="Atanasova L."/>
            <person name="Chenthamara K."/>
            <person name="Zhang J."/>
            <person name="Grujic M."/>
            <person name="Henrissat B."/>
            <person name="Kuo A."/>
            <person name="Salamov A."/>
            <person name="Lipzen A."/>
            <person name="Labutti K."/>
            <person name="Barry K."/>
            <person name="Miao Y."/>
            <person name="Rahimi M.J."/>
            <person name="Shen Q."/>
            <person name="Grigoriev I.V."/>
            <person name="Kubicek C.P."/>
            <person name="Druzhinina I.S."/>
        </authorList>
    </citation>
    <scope>NUCLEOTIDE SEQUENCE [LARGE SCALE GENOMIC DNA]</scope>
    <source>
        <strain evidence="2 3">ATCC 18648</strain>
    </source>
</reference>
<evidence type="ECO:0000313" key="3">
    <source>
        <dbReference type="Proteomes" id="UP000240760"/>
    </source>
</evidence>
<evidence type="ECO:0000313" key="2">
    <source>
        <dbReference type="EMBL" id="PTB80143.1"/>
    </source>
</evidence>
<gene>
    <name evidence="2" type="ORF">M440DRAFT_1113198</name>
</gene>